<dbReference type="Gene3D" id="1.10.287.770">
    <property type="entry name" value="YojJ-like"/>
    <property type="match status" value="1"/>
</dbReference>
<dbReference type="AlphaFoldDB" id="A0A553N8G4"/>
<evidence type="ECO:0000256" key="10">
    <source>
        <dbReference type="ARBA" id="ARBA00023201"/>
    </source>
</evidence>
<name>A0A553N8G4_TIGCA</name>
<keyword evidence="8 12" id="KW-0406">Ion transport</keyword>
<dbReference type="GO" id="GO:0015280">
    <property type="term" value="F:ligand-gated sodium channel activity"/>
    <property type="evidence" value="ECO:0007669"/>
    <property type="project" value="TreeGrafter"/>
</dbReference>
<accession>A0A553N8G4</accession>
<dbReference type="EMBL" id="VCGU01000459">
    <property type="protein sequence ID" value="TRY61734.1"/>
    <property type="molecule type" value="Genomic_DNA"/>
</dbReference>
<comment type="similarity">
    <text evidence="2 12">Belongs to the amiloride-sensitive sodium channel (TC 1.A.6) family.</text>
</comment>
<organism evidence="14 15">
    <name type="scientific">Tigriopus californicus</name>
    <name type="common">Marine copepod</name>
    <dbReference type="NCBI Taxonomy" id="6832"/>
    <lineage>
        <taxon>Eukaryota</taxon>
        <taxon>Metazoa</taxon>
        <taxon>Ecdysozoa</taxon>
        <taxon>Arthropoda</taxon>
        <taxon>Crustacea</taxon>
        <taxon>Multicrustacea</taxon>
        <taxon>Hexanauplia</taxon>
        <taxon>Copepoda</taxon>
        <taxon>Harpacticoida</taxon>
        <taxon>Harpacticidae</taxon>
        <taxon>Tigriopus</taxon>
    </lineage>
</organism>
<evidence type="ECO:0000313" key="14">
    <source>
        <dbReference type="EMBL" id="TRY61734.1"/>
    </source>
</evidence>
<proteinExistence type="inferred from homology"/>
<gene>
    <name evidence="14" type="ORF">TCAL_07439</name>
</gene>
<comment type="subcellular location">
    <subcellularLocation>
        <location evidence="1">Membrane</location>
        <topology evidence="1">Multi-pass membrane protein</topology>
    </subcellularLocation>
</comment>
<dbReference type="InterPro" id="IPR001873">
    <property type="entry name" value="ENaC"/>
</dbReference>
<evidence type="ECO:0000256" key="4">
    <source>
        <dbReference type="ARBA" id="ARBA00022461"/>
    </source>
</evidence>
<evidence type="ECO:0000256" key="11">
    <source>
        <dbReference type="ARBA" id="ARBA00023303"/>
    </source>
</evidence>
<evidence type="ECO:0000256" key="1">
    <source>
        <dbReference type="ARBA" id="ARBA00004141"/>
    </source>
</evidence>
<keyword evidence="11 12" id="KW-0407">Ion channel</keyword>
<evidence type="ECO:0000256" key="7">
    <source>
        <dbReference type="ARBA" id="ARBA00023053"/>
    </source>
</evidence>
<keyword evidence="6 13" id="KW-1133">Transmembrane helix</keyword>
<evidence type="ECO:0000256" key="12">
    <source>
        <dbReference type="RuleBase" id="RU000679"/>
    </source>
</evidence>
<dbReference type="Pfam" id="PF00858">
    <property type="entry name" value="ASC"/>
    <property type="match status" value="1"/>
</dbReference>
<dbReference type="PANTHER" id="PTHR11690">
    <property type="entry name" value="AMILORIDE-SENSITIVE SODIUM CHANNEL-RELATED"/>
    <property type="match status" value="1"/>
</dbReference>
<sequence length="247" mass="28026">MLTNVTLGFFPEPMIMFRGSGAIQQFGALYVVSSTDHPFAKLMQAPLRAMPGTVSTIGLTTTITDRRQLQADLCTFKNESFESQYGIEYSKLNCEILSIANDFSGCSVTPYYGLSEQDNLPICTPALLQKENFSIRKESRVSSDSCKYDCIQSDFRAEVTTGSLFVMENVEDRHSDPLNKRDTIVLEMHMKSFDFEKQIQYYDSFLDFLSKIGGWLGLVFGASIISFFEIFYFLIYLLIKLVSRHSP</sequence>
<keyword evidence="10 12" id="KW-0739">Sodium transport</keyword>
<feature type="transmembrane region" description="Helical" evidence="13">
    <location>
        <begin position="215"/>
        <end position="239"/>
    </location>
</feature>
<evidence type="ECO:0000256" key="6">
    <source>
        <dbReference type="ARBA" id="ARBA00022989"/>
    </source>
</evidence>
<keyword evidence="4 12" id="KW-0894">Sodium channel</keyword>
<keyword evidence="7" id="KW-0915">Sodium</keyword>
<evidence type="ECO:0000256" key="2">
    <source>
        <dbReference type="ARBA" id="ARBA00007193"/>
    </source>
</evidence>
<keyword evidence="9 13" id="KW-0472">Membrane</keyword>
<evidence type="ECO:0000256" key="8">
    <source>
        <dbReference type="ARBA" id="ARBA00023065"/>
    </source>
</evidence>
<evidence type="ECO:0000256" key="3">
    <source>
        <dbReference type="ARBA" id="ARBA00022448"/>
    </source>
</evidence>
<evidence type="ECO:0000313" key="15">
    <source>
        <dbReference type="Proteomes" id="UP000318571"/>
    </source>
</evidence>
<evidence type="ECO:0000256" key="9">
    <source>
        <dbReference type="ARBA" id="ARBA00023136"/>
    </source>
</evidence>
<evidence type="ECO:0000256" key="5">
    <source>
        <dbReference type="ARBA" id="ARBA00022692"/>
    </source>
</evidence>
<evidence type="ECO:0000256" key="13">
    <source>
        <dbReference type="SAM" id="Phobius"/>
    </source>
</evidence>
<keyword evidence="3 12" id="KW-0813">Transport</keyword>
<dbReference type="Proteomes" id="UP000318571">
    <property type="component" value="Chromosome 8"/>
</dbReference>
<keyword evidence="15" id="KW-1185">Reference proteome</keyword>
<protein>
    <submittedName>
        <fullName evidence="14">Uncharacterized protein</fullName>
    </submittedName>
</protein>
<dbReference type="GO" id="GO:0005886">
    <property type="term" value="C:plasma membrane"/>
    <property type="evidence" value="ECO:0007669"/>
    <property type="project" value="TreeGrafter"/>
</dbReference>
<comment type="caution">
    <text evidence="14">The sequence shown here is derived from an EMBL/GenBank/DDBJ whole genome shotgun (WGS) entry which is preliminary data.</text>
</comment>
<reference evidence="14 15" key="1">
    <citation type="journal article" date="2018" name="Nat. Ecol. Evol.">
        <title>Genomic signatures of mitonuclear coevolution across populations of Tigriopus californicus.</title>
        <authorList>
            <person name="Barreto F.S."/>
            <person name="Watson E.T."/>
            <person name="Lima T.G."/>
            <person name="Willett C.S."/>
            <person name="Edmands S."/>
            <person name="Li W."/>
            <person name="Burton R.S."/>
        </authorList>
    </citation>
    <scope>NUCLEOTIDE SEQUENCE [LARGE SCALE GENOMIC DNA]</scope>
    <source>
        <strain evidence="14 15">San Diego</strain>
    </source>
</reference>
<keyword evidence="5 12" id="KW-0812">Transmembrane</keyword>